<keyword evidence="6" id="KW-1185">Reference proteome</keyword>
<dbReference type="NCBIfam" id="TIGR00254">
    <property type="entry name" value="GGDEF"/>
    <property type="match status" value="1"/>
</dbReference>
<dbReference type="PROSITE" id="PS50887">
    <property type="entry name" value="GGDEF"/>
    <property type="match status" value="1"/>
</dbReference>
<dbReference type="SMART" id="SM00091">
    <property type="entry name" value="PAS"/>
    <property type="match status" value="2"/>
</dbReference>
<comment type="caution">
    <text evidence="5">The sequence shown here is derived from an EMBL/GenBank/DDBJ whole genome shotgun (WGS) entry which is preliminary data.</text>
</comment>
<feature type="domain" description="GGDEF" evidence="4">
    <location>
        <begin position="274"/>
        <end position="407"/>
    </location>
</feature>
<feature type="domain" description="PAC" evidence="2">
    <location>
        <begin position="190"/>
        <end position="242"/>
    </location>
</feature>
<dbReference type="InterPro" id="IPR035919">
    <property type="entry name" value="EAL_sf"/>
</dbReference>
<dbReference type="SUPFAM" id="SSF141868">
    <property type="entry name" value="EAL domain-like"/>
    <property type="match status" value="1"/>
</dbReference>
<dbReference type="CDD" id="cd00130">
    <property type="entry name" value="PAS"/>
    <property type="match status" value="1"/>
</dbReference>
<gene>
    <name evidence="5" type="ORF">HNR37_002026</name>
</gene>
<dbReference type="CDD" id="cd01949">
    <property type="entry name" value="GGDEF"/>
    <property type="match status" value="1"/>
</dbReference>
<proteinExistence type="predicted"/>
<dbReference type="InterPro" id="IPR029787">
    <property type="entry name" value="Nucleotide_cyclase"/>
</dbReference>
<dbReference type="RefSeq" id="WP_183733654.1">
    <property type="nucleotide sequence ID" value="NZ_JACHID010000014.1"/>
</dbReference>
<dbReference type="PANTHER" id="PTHR44757:SF2">
    <property type="entry name" value="BIOFILM ARCHITECTURE MAINTENANCE PROTEIN MBAA"/>
    <property type="match status" value="1"/>
</dbReference>
<dbReference type="InterPro" id="IPR001633">
    <property type="entry name" value="EAL_dom"/>
</dbReference>
<dbReference type="Pfam" id="PF00990">
    <property type="entry name" value="GGDEF"/>
    <property type="match status" value="1"/>
</dbReference>
<evidence type="ECO:0000313" key="5">
    <source>
        <dbReference type="EMBL" id="MBB5022687.1"/>
    </source>
</evidence>
<evidence type="ECO:0000259" key="3">
    <source>
        <dbReference type="PROSITE" id="PS50883"/>
    </source>
</evidence>
<protein>
    <submittedName>
        <fullName evidence="5">Diguanylate cyclase (GGDEF)-like protein/PAS domain S-box-containing protein</fullName>
    </submittedName>
</protein>
<dbReference type="Gene3D" id="3.30.450.20">
    <property type="entry name" value="PAS domain"/>
    <property type="match status" value="1"/>
</dbReference>
<dbReference type="CDD" id="cd01948">
    <property type="entry name" value="EAL"/>
    <property type="match status" value="1"/>
</dbReference>
<sequence>MSFHDLYTSTTVLCLIFDPDTGHILHANPAACKFCQQSQQQMRSLNVAQLPLVPQSQIVPLIRHTLGGPPSYANFTVEGAEGPRSISMYATSLQWEGRKALQLVAIDISVPRKKEQRLQLYESAFANTGEAIIITDSHGRIKEINPAFAAMSGYTLQEAVGENMRLLKSGYHDATFYRQMWQAVLDYGQWRGEVWNRRKSGEIFPAWLSVARIFDDDMDTIHYVGILNDLSEIDTTRKELEYKDSFDQLTGLPNKDHFMQLLDQAIKRCNFSAEYLSLLTVTIDNHRDICDRGGTETGDLFLQSVASRLHRYFVAPAIMARIRTNTFAILLPLAENHWDIKSAVGIIFRNTAHELNLDGCQYHSTVSIGIATYPNHASSPQLLLRNSLMAMHRAQAEGDSAYLHYSHQMQQEVLRDAQLGSALKGAIGRGEMEVHYQPKVSLLSGKVTGVEALLRWQREGQMISPADFIPLAEKSGDILPIGEWVLRTACKQLRRWHDEGHDHLGVAVNLSGKQFRDTQLVDLVKDALQESGIPPQCLNLEITENMLIERVEEAIETMKRITELGVQMSIDDFGRGYSSLTYLKRFPINVLKVDQSFVKDLPTGQKDVAIASNIISLGKSLNLKVIAEGVETGDQLEFIRSRNCHEMQGFLFSKAITPEKISAMLRSGKHL</sequence>
<dbReference type="FunFam" id="3.20.20.450:FF:000001">
    <property type="entry name" value="Cyclic di-GMP phosphodiesterase yahA"/>
    <property type="match status" value="1"/>
</dbReference>
<dbReference type="SMART" id="SM00267">
    <property type="entry name" value="GGDEF"/>
    <property type="match status" value="1"/>
</dbReference>
<dbReference type="SMART" id="SM00052">
    <property type="entry name" value="EAL"/>
    <property type="match status" value="1"/>
</dbReference>
<dbReference type="EMBL" id="JACHID010000014">
    <property type="protein sequence ID" value="MBB5022687.1"/>
    <property type="molecule type" value="Genomic_DNA"/>
</dbReference>
<dbReference type="PROSITE" id="PS50112">
    <property type="entry name" value="PAS"/>
    <property type="match status" value="1"/>
</dbReference>
<dbReference type="InterPro" id="IPR035965">
    <property type="entry name" value="PAS-like_dom_sf"/>
</dbReference>
<dbReference type="Gene3D" id="3.30.70.270">
    <property type="match status" value="1"/>
</dbReference>
<dbReference type="SUPFAM" id="SSF55785">
    <property type="entry name" value="PYP-like sensor domain (PAS domain)"/>
    <property type="match status" value="2"/>
</dbReference>
<feature type="domain" description="EAL" evidence="3">
    <location>
        <begin position="416"/>
        <end position="669"/>
    </location>
</feature>
<dbReference type="InterPro" id="IPR052155">
    <property type="entry name" value="Biofilm_reg_signaling"/>
</dbReference>
<feature type="domain" description="PAS" evidence="1">
    <location>
        <begin position="117"/>
        <end position="164"/>
    </location>
</feature>
<evidence type="ECO:0000259" key="2">
    <source>
        <dbReference type="PROSITE" id="PS50113"/>
    </source>
</evidence>
<evidence type="ECO:0000313" key="6">
    <source>
        <dbReference type="Proteomes" id="UP000528322"/>
    </source>
</evidence>
<dbReference type="Pfam" id="PF00563">
    <property type="entry name" value="EAL"/>
    <property type="match status" value="1"/>
</dbReference>
<dbReference type="InterPro" id="IPR000014">
    <property type="entry name" value="PAS"/>
</dbReference>
<dbReference type="NCBIfam" id="TIGR00229">
    <property type="entry name" value="sensory_box"/>
    <property type="match status" value="1"/>
</dbReference>
<dbReference type="Pfam" id="PF13426">
    <property type="entry name" value="PAS_9"/>
    <property type="match status" value="1"/>
</dbReference>
<organism evidence="5 6">
    <name type="scientific">Desulfurispira natronophila</name>
    <dbReference type="NCBI Taxonomy" id="682562"/>
    <lineage>
        <taxon>Bacteria</taxon>
        <taxon>Pseudomonadati</taxon>
        <taxon>Chrysiogenota</taxon>
        <taxon>Chrysiogenia</taxon>
        <taxon>Chrysiogenales</taxon>
        <taxon>Chrysiogenaceae</taxon>
        <taxon>Desulfurispira</taxon>
    </lineage>
</organism>
<dbReference type="PROSITE" id="PS50113">
    <property type="entry name" value="PAC"/>
    <property type="match status" value="1"/>
</dbReference>
<dbReference type="PANTHER" id="PTHR44757">
    <property type="entry name" value="DIGUANYLATE CYCLASE DGCP"/>
    <property type="match status" value="1"/>
</dbReference>
<dbReference type="Proteomes" id="UP000528322">
    <property type="component" value="Unassembled WGS sequence"/>
</dbReference>
<evidence type="ECO:0000259" key="4">
    <source>
        <dbReference type="PROSITE" id="PS50887"/>
    </source>
</evidence>
<reference evidence="5 6" key="1">
    <citation type="submission" date="2020-08" db="EMBL/GenBank/DDBJ databases">
        <title>Genomic Encyclopedia of Type Strains, Phase IV (KMG-IV): sequencing the most valuable type-strain genomes for metagenomic binning, comparative biology and taxonomic classification.</title>
        <authorList>
            <person name="Goeker M."/>
        </authorList>
    </citation>
    <scope>NUCLEOTIDE SEQUENCE [LARGE SCALE GENOMIC DNA]</scope>
    <source>
        <strain evidence="5 6">DSM 22071</strain>
    </source>
</reference>
<dbReference type="InterPro" id="IPR000700">
    <property type="entry name" value="PAS-assoc_C"/>
</dbReference>
<name>A0A7W7Y632_9BACT</name>
<dbReference type="SUPFAM" id="SSF55073">
    <property type="entry name" value="Nucleotide cyclase"/>
    <property type="match status" value="1"/>
</dbReference>
<dbReference type="InterPro" id="IPR043128">
    <property type="entry name" value="Rev_trsase/Diguanyl_cyclase"/>
</dbReference>
<dbReference type="AlphaFoldDB" id="A0A7W7Y632"/>
<dbReference type="PROSITE" id="PS50883">
    <property type="entry name" value="EAL"/>
    <property type="match status" value="1"/>
</dbReference>
<evidence type="ECO:0000259" key="1">
    <source>
        <dbReference type="PROSITE" id="PS50112"/>
    </source>
</evidence>
<dbReference type="InterPro" id="IPR000160">
    <property type="entry name" value="GGDEF_dom"/>
</dbReference>
<accession>A0A7W7Y632</accession>
<dbReference type="Gene3D" id="3.20.20.450">
    <property type="entry name" value="EAL domain"/>
    <property type="match status" value="1"/>
</dbReference>